<evidence type="ECO:0000313" key="3">
    <source>
        <dbReference type="EMBL" id="CAE7259579.1"/>
    </source>
</evidence>
<proteinExistence type="predicted"/>
<dbReference type="PROSITE" id="PS50088">
    <property type="entry name" value="ANK_REPEAT"/>
    <property type="match status" value="1"/>
</dbReference>
<comment type="caution">
    <text evidence="3">The sequence shown here is derived from an EMBL/GenBank/DDBJ whole genome shotgun (WGS) entry which is preliminary data.</text>
</comment>
<keyword evidence="4" id="KW-1185">Reference proteome</keyword>
<dbReference type="InterPro" id="IPR000626">
    <property type="entry name" value="Ubiquitin-like_dom"/>
</dbReference>
<sequence length="832" mass="90068">MLRIRMMASGEEIAAIEQDQVQSMTEAPGGPVRGLKSYLWSRLGIPRFRQRLLTQSGDILGDAANIQSLSDLQLVLLQFLSTSERQADELCRSVGIASRLRHLLQMPLDPDSRNSRGFAALHLAATRGSLPALSLLLEAGADPDVAGATPLRAAEASGASAETRAVLARADSLRSAFQRDNKRLGELRARERTEQEVAKQYEKLHELASALLLCIAPGDLGREEVGGKGYGFLEFQGRQVGNDKGDDLGDRLSRQRARDLRSSAKDALCAVLSCLCCRTEKVSVSAMFKKGSKQLVEDHLDGQMPVTQKADTKEPKPDAHVALDQKTQKQDFPTFPPLGNIDSIIKSAQDSINKTIESGKEAVEGAVEGAKTVALDVLEAGAEKVNETLDKLGGEVSEANSTALSAMEKAESKVKMADNKAEAFADAGKDLLQSILPKFQELVSGLHGAMGAADKALDAMDEKPAAKKLDDAMSPVFATIDSWKNSASEVIKTLSAYASQVSGAGNASNASNASLLDMGGPEAKLADALRDPLEGLKLAAGQLHNLANDTFDAMNNFVDAGLDAASGKLPDDLIANVSDIFEGVQEKARLELEPIGAVGDEIVNALYNTAQELRAWLEDFDDERPVRGYFAHALVEASSRFRIAMGTGPRAASRLACLLVTFEMPFGKALEHMDFAGPLPAGHLRAPRARRQYALQEIAVEGGRSKERLRPAETLKPEQALKAALYNETPAILLDVYAALAPRLAVKEHGLGEVVKAEFVGLLRRAKEERKILIFMLGGPSPVELAEKVYLKDQYVAMGLRCGYLRWRESPDHSWRRQKCYDQRLILGLMMP</sequence>
<protein>
    <recommendedName>
        <fullName evidence="2">Ubiquitin-like domain-containing protein</fullName>
    </recommendedName>
</protein>
<dbReference type="Pfam" id="PF00023">
    <property type="entry name" value="Ank"/>
    <property type="match status" value="1"/>
</dbReference>
<evidence type="ECO:0000256" key="1">
    <source>
        <dbReference type="PROSITE-ProRule" id="PRU00023"/>
    </source>
</evidence>
<feature type="repeat" description="ANK" evidence="1">
    <location>
        <begin position="116"/>
        <end position="148"/>
    </location>
</feature>
<name>A0A812M6U5_9DINO</name>
<feature type="domain" description="Ubiquitin-like" evidence="2">
    <location>
        <begin position="1"/>
        <end position="74"/>
    </location>
</feature>
<dbReference type="OrthoDB" id="431682at2759"/>
<reference evidence="3" key="1">
    <citation type="submission" date="2021-02" db="EMBL/GenBank/DDBJ databases">
        <authorList>
            <person name="Dougan E. K."/>
            <person name="Rhodes N."/>
            <person name="Thang M."/>
            <person name="Chan C."/>
        </authorList>
    </citation>
    <scope>NUCLEOTIDE SEQUENCE</scope>
</reference>
<dbReference type="Gene3D" id="1.25.40.20">
    <property type="entry name" value="Ankyrin repeat-containing domain"/>
    <property type="match status" value="1"/>
</dbReference>
<accession>A0A812M6U5</accession>
<keyword evidence="1" id="KW-0040">ANK repeat</keyword>
<evidence type="ECO:0000259" key="2">
    <source>
        <dbReference type="PROSITE" id="PS50053"/>
    </source>
</evidence>
<dbReference type="PROSITE" id="PS50053">
    <property type="entry name" value="UBIQUITIN_2"/>
    <property type="match status" value="1"/>
</dbReference>
<dbReference type="SUPFAM" id="SSF48403">
    <property type="entry name" value="Ankyrin repeat"/>
    <property type="match status" value="1"/>
</dbReference>
<dbReference type="InterPro" id="IPR036770">
    <property type="entry name" value="Ankyrin_rpt-contain_sf"/>
</dbReference>
<evidence type="ECO:0000313" key="4">
    <source>
        <dbReference type="Proteomes" id="UP000604046"/>
    </source>
</evidence>
<gene>
    <name evidence="3" type="ORF">SNAT2548_LOCUS13535</name>
</gene>
<dbReference type="AlphaFoldDB" id="A0A812M6U5"/>
<dbReference type="PROSITE" id="PS50297">
    <property type="entry name" value="ANK_REP_REGION"/>
    <property type="match status" value="1"/>
</dbReference>
<dbReference type="EMBL" id="CAJNDS010001435">
    <property type="protein sequence ID" value="CAE7259579.1"/>
    <property type="molecule type" value="Genomic_DNA"/>
</dbReference>
<dbReference type="InterPro" id="IPR002110">
    <property type="entry name" value="Ankyrin_rpt"/>
</dbReference>
<dbReference type="Proteomes" id="UP000604046">
    <property type="component" value="Unassembled WGS sequence"/>
</dbReference>
<organism evidence="3 4">
    <name type="scientific">Symbiodinium natans</name>
    <dbReference type="NCBI Taxonomy" id="878477"/>
    <lineage>
        <taxon>Eukaryota</taxon>
        <taxon>Sar</taxon>
        <taxon>Alveolata</taxon>
        <taxon>Dinophyceae</taxon>
        <taxon>Suessiales</taxon>
        <taxon>Symbiodiniaceae</taxon>
        <taxon>Symbiodinium</taxon>
    </lineage>
</organism>